<dbReference type="GO" id="GO:0016020">
    <property type="term" value="C:membrane"/>
    <property type="evidence" value="ECO:0007669"/>
    <property type="project" value="UniProtKB-SubCell"/>
</dbReference>
<dbReference type="Proteomes" id="UP001497516">
    <property type="component" value="Chromosome 10"/>
</dbReference>
<dbReference type="InterPro" id="IPR035952">
    <property type="entry name" value="Rhomboid-like_sf"/>
</dbReference>
<feature type="transmembrane region" description="Helical" evidence="6">
    <location>
        <begin position="235"/>
        <end position="255"/>
    </location>
</feature>
<feature type="transmembrane region" description="Helical" evidence="6">
    <location>
        <begin position="261"/>
        <end position="277"/>
    </location>
</feature>
<sequence>MGLPEETRKSEAMIEILHPPPPPLPLPPPPGTTVPAPFDFAAPAEDLASEEPTTPFFRSRSRHRRSDTWIVSAFVICYLVVFFVTMFVNDCRRNSAGDCAARSLSRLSFQPLSENPFLGPSSSTLDKMGALRKTRLTNHQTWRILSSPWLHAGLIHLIVNLISIIFLGIFLEQEYGAVRTGLIYIGSAVLGTLVGALFVQDKPAVTSSSALHGLLGATISALAKNWKFYTSKGKAMVALAFILACNFVLGLLPYVCNYSNMGGLVSGLLLGYALLMPPQLGKKPQRLSEACDYGSKGSFNLKEKVVKVEKPGLRSVSLIIFALLLAGCFGAAVQGINLGSYCGWCSYIDCIPSRSWSCNDLTTACEAMPSNNGELTLTCMTNGNFRIFPFTNISRARAQDLCTLICSHEG</sequence>
<keyword evidence="6" id="KW-0720">Serine protease</keyword>
<dbReference type="SUPFAM" id="SSF144091">
    <property type="entry name" value="Rhomboid-like"/>
    <property type="match status" value="1"/>
</dbReference>
<proteinExistence type="inferred from homology"/>
<dbReference type="EC" id="3.4.21.105" evidence="6"/>
<feature type="region of interest" description="Disordered" evidence="7">
    <location>
        <begin position="1"/>
        <end position="35"/>
    </location>
</feature>
<feature type="domain" description="Peptidase S54 rhomboid" evidence="8">
    <location>
        <begin position="139"/>
        <end position="275"/>
    </location>
</feature>
<comment type="catalytic activity">
    <reaction evidence="6">
        <text>Cleaves type-1 transmembrane domains using a catalytic dyad composed of serine and histidine that are contributed by different transmembrane domains.</text>
        <dbReference type="EC" id="3.4.21.105"/>
    </reaction>
</comment>
<evidence type="ECO:0000313" key="9">
    <source>
        <dbReference type="EMBL" id="CAL1362147.1"/>
    </source>
</evidence>
<keyword evidence="10" id="KW-1185">Reference proteome</keyword>
<dbReference type="Gene3D" id="1.20.1540.10">
    <property type="entry name" value="Rhomboid-like"/>
    <property type="match status" value="1"/>
</dbReference>
<feature type="transmembrane region" description="Helical" evidence="6">
    <location>
        <begin position="68"/>
        <end position="88"/>
    </location>
</feature>
<evidence type="ECO:0000256" key="3">
    <source>
        <dbReference type="ARBA" id="ARBA00022692"/>
    </source>
</evidence>
<protein>
    <recommendedName>
        <fullName evidence="6">RHOMBOID-like protein</fullName>
        <ecNumber evidence="6">3.4.21.105</ecNumber>
    </recommendedName>
</protein>
<gene>
    <name evidence="9" type="ORF">LTRI10_LOCUS9325</name>
</gene>
<feature type="transmembrane region" description="Helical" evidence="6">
    <location>
        <begin position="149"/>
        <end position="170"/>
    </location>
</feature>
<evidence type="ECO:0000313" key="10">
    <source>
        <dbReference type="Proteomes" id="UP001497516"/>
    </source>
</evidence>
<dbReference type="AlphaFoldDB" id="A0AAV2CZM6"/>
<evidence type="ECO:0000256" key="4">
    <source>
        <dbReference type="ARBA" id="ARBA00022989"/>
    </source>
</evidence>
<dbReference type="EMBL" id="OZ034814">
    <property type="protein sequence ID" value="CAL1362147.1"/>
    <property type="molecule type" value="Genomic_DNA"/>
</dbReference>
<keyword evidence="4 6" id="KW-1133">Transmembrane helix</keyword>
<dbReference type="GO" id="GO:0006508">
    <property type="term" value="P:proteolysis"/>
    <property type="evidence" value="ECO:0007669"/>
    <property type="project" value="UniProtKB-KW"/>
</dbReference>
<evidence type="ECO:0000256" key="1">
    <source>
        <dbReference type="ARBA" id="ARBA00004141"/>
    </source>
</evidence>
<feature type="compositionally biased region" description="Pro residues" evidence="7">
    <location>
        <begin position="18"/>
        <end position="32"/>
    </location>
</feature>
<dbReference type="GO" id="GO:0004252">
    <property type="term" value="F:serine-type endopeptidase activity"/>
    <property type="evidence" value="ECO:0007669"/>
    <property type="project" value="InterPro"/>
</dbReference>
<reference evidence="9 10" key="1">
    <citation type="submission" date="2024-04" db="EMBL/GenBank/DDBJ databases">
        <authorList>
            <person name="Fracassetti M."/>
        </authorList>
    </citation>
    <scope>NUCLEOTIDE SEQUENCE [LARGE SCALE GENOMIC DNA]</scope>
</reference>
<dbReference type="PANTHER" id="PTHR22936:SF75">
    <property type="entry name" value="RHOMBOID-LIKE PROTEIN 8"/>
    <property type="match status" value="1"/>
</dbReference>
<dbReference type="PANTHER" id="PTHR22936">
    <property type="entry name" value="RHOMBOID-RELATED"/>
    <property type="match status" value="1"/>
</dbReference>
<feature type="transmembrane region" description="Helical" evidence="6">
    <location>
        <begin position="182"/>
        <end position="199"/>
    </location>
</feature>
<evidence type="ECO:0000259" key="8">
    <source>
        <dbReference type="Pfam" id="PF01694"/>
    </source>
</evidence>
<name>A0AAV2CZM6_9ROSI</name>
<organism evidence="9 10">
    <name type="scientific">Linum trigynum</name>
    <dbReference type="NCBI Taxonomy" id="586398"/>
    <lineage>
        <taxon>Eukaryota</taxon>
        <taxon>Viridiplantae</taxon>
        <taxon>Streptophyta</taxon>
        <taxon>Embryophyta</taxon>
        <taxon>Tracheophyta</taxon>
        <taxon>Spermatophyta</taxon>
        <taxon>Magnoliopsida</taxon>
        <taxon>eudicotyledons</taxon>
        <taxon>Gunneridae</taxon>
        <taxon>Pentapetalae</taxon>
        <taxon>rosids</taxon>
        <taxon>fabids</taxon>
        <taxon>Malpighiales</taxon>
        <taxon>Linaceae</taxon>
        <taxon>Linum</taxon>
    </lineage>
</organism>
<keyword evidence="6" id="KW-0378">Hydrolase</keyword>
<dbReference type="InterPro" id="IPR022764">
    <property type="entry name" value="Peptidase_S54_rhomboid_dom"/>
</dbReference>
<evidence type="ECO:0000256" key="2">
    <source>
        <dbReference type="ARBA" id="ARBA00009045"/>
    </source>
</evidence>
<evidence type="ECO:0000256" key="6">
    <source>
        <dbReference type="RuleBase" id="RU362115"/>
    </source>
</evidence>
<comment type="subcellular location">
    <subcellularLocation>
        <location evidence="1 6">Membrane</location>
        <topology evidence="1 6">Multi-pass membrane protein</topology>
    </subcellularLocation>
</comment>
<feature type="transmembrane region" description="Helical" evidence="6">
    <location>
        <begin position="316"/>
        <end position="336"/>
    </location>
</feature>
<feature type="compositionally biased region" description="Basic and acidic residues" evidence="7">
    <location>
        <begin position="1"/>
        <end position="12"/>
    </location>
</feature>
<accession>A0AAV2CZM6</accession>
<dbReference type="Pfam" id="PF01694">
    <property type="entry name" value="Rhomboid"/>
    <property type="match status" value="1"/>
</dbReference>
<comment type="caution">
    <text evidence="6">Lacks conserved residue(s) required for the propagation of feature annotation.</text>
</comment>
<keyword evidence="3 6" id="KW-0812">Transmembrane</keyword>
<comment type="similarity">
    <text evidence="2 6">Belongs to the peptidase S54 family.</text>
</comment>
<comment type="function">
    <text evidence="6">Serine protease involved in intramembrane proteolysis.</text>
</comment>
<keyword evidence="6" id="KW-0645">Protease</keyword>
<keyword evidence="5 6" id="KW-0472">Membrane</keyword>
<evidence type="ECO:0000256" key="5">
    <source>
        <dbReference type="ARBA" id="ARBA00023136"/>
    </source>
</evidence>
<evidence type="ECO:0000256" key="7">
    <source>
        <dbReference type="SAM" id="MobiDB-lite"/>
    </source>
</evidence>
<dbReference type="InterPro" id="IPR002610">
    <property type="entry name" value="Peptidase_S54_rhomboid-like"/>
</dbReference>